<dbReference type="InterPro" id="IPR035439">
    <property type="entry name" value="UPF0145_dom_sf"/>
</dbReference>
<comment type="similarity">
    <text evidence="1 2">Belongs to the UPF0145 family.</text>
</comment>
<evidence type="ECO:0000313" key="3">
    <source>
        <dbReference type="EMBL" id="NLV02299.1"/>
    </source>
</evidence>
<evidence type="ECO:0000313" key="5">
    <source>
        <dbReference type="Proteomes" id="UP000465667"/>
    </source>
</evidence>
<dbReference type="Pfam" id="PF01906">
    <property type="entry name" value="YbjQ_1"/>
    <property type="match status" value="1"/>
</dbReference>
<dbReference type="HAMAP" id="MF_00338">
    <property type="entry name" value="UPF0145"/>
    <property type="match status" value="1"/>
</dbReference>
<protein>
    <recommendedName>
        <fullName evidence="2">UPF0145 protein G3A49_10090</fullName>
    </recommendedName>
</protein>
<dbReference type="EMBL" id="CP048738">
    <property type="protein sequence ID" value="QIB78466.1"/>
    <property type="molecule type" value="Genomic_DNA"/>
</dbReference>
<dbReference type="PANTHER" id="PTHR34068:SF2">
    <property type="entry name" value="UPF0145 PROTEIN SCO3412"/>
    <property type="match status" value="1"/>
</dbReference>
<dbReference type="SUPFAM" id="SSF117782">
    <property type="entry name" value="YbjQ-like"/>
    <property type="match status" value="1"/>
</dbReference>
<organism evidence="4 5">
    <name type="scientific">Haloferax volcanii</name>
    <name type="common">Halobacterium volcanii</name>
    <dbReference type="NCBI Taxonomy" id="2246"/>
    <lineage>
        <taxon>Archaea</taxon>
        <taxon>Methanobacteriati</taxon>
        <taxon>Methanobacteriota</taxon>
        <taxon>Stenosarchaea group</taxon>
        <taxon>Halobacteria</taxon>
        <taxon>Halobacteriales</taxon>
        <taxon>Haloferacaceae</taxon>
        <taxon>Haloferax</taxon>
    </lineage>
</organism>
<dbReference type="KEGG" id="hale:G3A49_10090"/>
<reference evidence="4 5" key="2">
    <citation type="submission" date="2020-02" db="EMBL/GenBank/DDBJ databases">
        <title>Whole genome sequence of Haloferax alexandrinus pws1.</title>
        <authorList>
            <person name="Verma D.K."/>
            <person name="Gopal K."/>
            <person name="Prasad E.S."/>
        </authorList>
    </citation>
    <scope>NUCLEOTIDE SEQUENCE [LARGE SCALE GENOMIC DNA]</scope>
    <source>
        <strain evidence="4">Wsp1</strain>
        <strain evidence="5">wsp1</strain>
    </source>
</reference>
<accession>A0A6C0USL9</accession>
<name>A0A6C0USL9_HALVO</name>
<dbReference type="GeneID" id="300251507"/>
<gene>
    <name evidence="4" type="ORF">G3A49_10090</name>
    <name evidence="3" type="ORF">GOC85_06845</name>
</gene>
<sequence length="124" mass="12760">MIVTTTETVVGRDIEETLGAVRGNTIRARNVGRDITQGLRNIVGGELKSYTGLMAEARDEATDRMVAEAEAMGADAVVGVRYVTAEVAQGAAEILAYGTAVTLVGGTDPDADAESASESNADVA</sequence>
<dbReference type="AlphaFoldDB" id="A0A6C0USL9"/>
<evidence type="ECO:0000256" key="2">
    <source>
        <dbReference type="HAMAP-Rule" id="MF_00338"/>
    </source>
</evidence>
<evidence type="ECO:0000256" key="1">
    <source>
        <dbReference type="ARBA" id="ARBA00010751"/>
    </source>
</evidence>
<dbReference type="RefSeq" id="WP_006600319.1">
    <property type="nucleotide sequence ID" value="NZ_CP048738.1"/>
</dbReference>
<dbReference type="Proteomes" id="UP000619835">
    <property type="component" value="Unassembled WGS sequence"/>
</dbReference>
<evidence type="ECO:0000313" key="4">
    <source>
        <dbReference type="EMBL" id="QIB78466.1"/>
    </source>
</evidence>
<dbReference type="PANTHER" id="PTHR34068">
    <property type="entry name" value="UPF0145 PROTEIN YBJQ"/>
    <property type="match status" value="1"/>
</dbReference>
<dbReference type="Proteomes" id="UP000465667">
    <property type="component" value="Chromosome"/>
</dbReference>
<proteinExistence type="inferred from homology"/>
<dbReference type="EMBL" id="WOWC01000001">
    <property type="protein sequence ID" value="NLV02299.1"/>
    <property type="molecule type" value="Genomic_DNA"/>
</dbReference>
<reference evidence="3" key="1">
    <citation type="submission" date="2019-12" db="EMBL/GenBank/DDBJ databases">
        <title>Haloferax alexandrinus strain pws11.</title>
        <authorList>
            <person name="Verma D.K."/>
            <person name="Gopal K."/>
            <person name="Prasad E.S."/>
        </authorList>
    </citation>
    <scope>NUCLEOTIDE SEQUENCE</scope>
    <source>
        <strain evidence="3">Pws11</strain>
    </source>
</reference>
<dbReference type="Gene3D" id="3.30.110.70">
    <property type="entry name" value="Hypothetical protein apc22750. Chain B"/>
    <property type="match status" value="1"/>
</dbReference>
<dbReference type="InterPro" id="IPR002765">
    <property type="entry name" value="UPF0145_YbjQ-like"/>
</dbReference>